<name>A0A0G1VGV0_9BACT</name>
<dbReference type="Proteomes" id="UP000034119">
    <property type="component" value="Unassembled WGS sequence"/>
</dbReference>
<reference evidence="1 2" key="1">
    <citation type="journal article" date="2015" name="Nature">
        <title>rRNA introns, odd ribosomes, and small enigmatic genomes across a large radiation of phyla.</title>
        <authorList>
            <person name="Brown C.T."/>
            <person name="Hug L.A."/>
            <person name="Thomas B.C."/>
            <person name="Sharon I."/>
            <person name="Castelle C.J."/>
            <person name="Singh A."/>
            <person name="Wilkins M.J."/>
            <person name="Williams K.H."/>
            <person name="Banfield J.F."/>
        </authorList>
    </citation>
    <scope>NUCLEOTIDE SEQUENCE [LARGE SCALE GENOMIC DNA]</scope>
</reference>
<sequence length="155" mass="16643">MSMNLLAGAKFEVVHIDTTGTALSTDTTSLALVDMQGYDSLLYLGFVDTLTAVGDVGLEAWESSSSGGTYYQLDTDYAFAGKITTTTGNDGQVIVLDVQKPLRRWHSVRVHRATQPSRVEVIAIKYNGKEAPVTNTTDNYRVAASATVVSPTSSM</sequence>
<dbReference type="AlphaFoldDB" id="A0A0G1VGV0"/>
<dbReference type="STRING" id="1618342.UY40_C0017G0003"/>
<evidence type="ECO:0000313" key="1">
    <source>
        <dbReference type="EMBL" id="KKW05510.1"/>
    </source>
</evidence>
<accession>A0A0G1VGV0</accession>
<gene>
    <name evidence="1" type="ORF">UY40_C0017G0003</name>
</gene>
<dbReference type="EMBL" id="LCPW01000017">
    <property type="protein sequence ID" value="KKW05510.1"/>
    <property type="molecule type" value="Genomic_DNA"/>
</dbReference>
<evidence type="ECO:0000313" key="2">
    <source>
        <dbReference type="Proteomes" id="UP000034119"/>
    </source>
</evidence>
<protein>
    <submittedName>
        <fullName evidence="1">Uncharacterized protein</fullName>
    </submittedName>
</protein>
<organism evidence="1 2">
    <name type="scientific">candidate division CPR1 bacterium GW2011_GWC1_49_13</name>
    <dbReference type="NCBI Taxonomy" id="1618342"/>
    <lineage>
        <taxon>Bacteria</taxon>
        <taxon>candidate division CPR1</taxon>
    </lineage>
</organism>
<comment type="caution">
    <text evidence="1">The sequence shown here is derived from an EMBL/GenBank/DDBJ whole genome shotgun (WGS) entry which is preliminary data.</text>
</comment>
<proteinExistence type="predicted"/>